<feature type="region of interest" description="Disordered" evidence="1">
    <location>
        <begin position="50"/>
        <end position="88"/>
    </location>
</feature>
<keyword evidence="3" id="KW-1185">Reference proteome</keyword>
<accession>A0AAV9FEI1</accession>
<dbReference type="PANTHER" id="PTHR47593:SF8">
    <property type="entry name" value="OS12G0581900 PROTEIN"/>
    <property type="match status" value="1"/>
</dbReference>
<evidence type="ECO:0000256" key="1">
    <source>
        <dbReference type="SAM" id="MobiDB-lite"/>
    </source>
</evidence>
<dbReference type="AlphaFoldDB" id="A0AAV9FEI1"/>
<dbReference type="PANTHER" id="PTHR47593">
    <property type="entry name" value="ZINC FINGER PROTEIN 4-LIKE"/>
    <property type="match status" value="1"/>
</dbReference>
<dbReference type="Proteomes" id="UP001180020">
    <property type="component" value="Unassembled WGS sequence"/>
</dbReference>
<organism evidence="2 3">
    <name type="scientific">Acorus calamus</name>
    <name type="common">Sweet flag</name>
    <dbReference type="NCBI Taxonomy" id="4465"/>
    <lineage>
        <taxon>Eukaryota</taxon>
        <taxon>Viridiplantae</taxon>
        <taxon>Streptophyta</taxon>
        <taxon>Embryophyta</taxon>
        <taxon>Tracheophyta</taxon>
        <taxon>Spermatophyta</taxon>
        <taxon>Magnoliopsida</taxon>
        <taxon>Liliopsida</taxon>
        <taxon>Acoraceae</taxon>
        <taxon>Acorus</taxon>
    </lineage>
</organism>
<feature type="compositionally biased region" description="Low complexity" evidence="1">
    <location>
        <begin position="66"/>
        <end position="88"/>
    </location>
</feature>
<proteinExistence type="predicted"/>
<dbReference type="EMBL" id="JAUJYO010000002">
    <property type="protein sequence ID" value="KAK1324139.1"/>
    <property type="molecule type" value="Genomic_DNA"/>
</dbReference>
<reference evidence="2" key="2">
    <citation type="submission" date="2023-06" db="EMBL/GenBank/DDBJ databases">
        <authorList>
            <person name="Ma L."/>
            <person name="Liu K.-W."/>
            <person name="Li Z."/>
            <person name="Hsiao Y.-Y."/>
            <person name="Qi Y."/>
            <person name="Fu T."/>
            <person name="Tang G."/>
            <person name="Zhang D."/>
            <person name="Sun W.-H."/>
            <person name="Liu D.-K."/>
            <person name="Li Y."/>
            <person name="Chen G.-Z."/>
            <person name="Liu X.-D."/>
            <person name="Liao X.-Y."/>
            <person name="Jiang Y.-T."/>
            <person name="Yu X."/>
            <person name="Hao Y."/>
            <person name="Huang J."/>
            <person name="Zhao X.-W."/>
            <person name="Ke S."/>
            <person name="Chen Y.-Y."/>
            <person name="Wu W.-L."/>
            <person name="Hsu J.-L."/>
            <person name="Lin Y.-F."/>
            <person name="Huang M.-D."/>
            <person name="Li C.-Y."/>
            <person name="Huang L."/>
            <person name="Wang Z.-W."/>
            <person name="Zhao X."/>
            <person name="Zhong W.-Y."/>
            <person name="Peng D.-H."/>
            <person name="Ahmad S."/>
            <person name="Lan S."/>
            <person name="Zhang J.-S."/>
            <person name="Tsai W.-C."/>
            <person name="Van De Peer Y."/>
            <person name="Liu Z.-J."/>
        </authorList>
    </citation>
    <scope>NUCLEOTIDE SEQUENCE</scope>
    <source>
        <strain evidence="2">CP</strain>
        <tissue evidence="2">Leaves</tissue>
    </source>
</reference>
<dbReference type="InterPro" id="IPR053266">
    <property type="entry name" value="Zinc_finger_protein_7"/>
</dbReference>
<protein>
    <submittedName>
        <fullName evidence="2">Zinc finger protein KNUCKLES</fullName>
    </submittedName>
</protein>
<gene>
    <name evidence="2" type="primary">KNU</name>
    <name evidence="2" type="ORF">QJS10_CPA02g01476</name>
</gene>
<sequence length="88" mass="9667">MSDPSIFCVHTPSEPTLEDTPTTEVMKTFVCLYFSRWFFTSQAFDGHQNAHKKERAAAQRSFPSETSTIAATASSPSTTTTIITDSKG</sequence>
<evidence type="ECO:0000313" key="3">
    <source>
        <dbReference type="Proteomes" id="UP001180020"/>
    </source>
</evidence>
<reference evidence="2" key="1">
    <citation type="journal article" date="2023" name="Nat. Commun.">
        <title>Diploid and tetraploid genomes of Acorus and the evolution of monocots.</title>
        <authorList>
            <person name="Ma L."/>
            <person name="Liu K.W."/>
            <person name="Li Z."/>
            <person name="Hsiao Y.Y."/>
            <person name="Qi Y."/>
            <person name="Fu T."/>
            <person name="Tang G.D."/>
            <person name="Zhang D."/>
            <person name="Sun W.H."/>
            <person name="Liu D.K."/>
            <person name="Li Y."/>
            <person name="Chen G.Z."/>
            <person name="Liu X.D."/>
            <person name="Liao X.Y."/>
            <person name="Jiang Y.T."/>
            <person name="Yu X."/>
            <person name="Hao Y."/>
            <person name="Huang J."/>
            <person name="Zhao X.W."/>
            <person name="Ke S."/>
            <person name="Chen Y.Y."/>
            <person name="Wu W.L."/>
            <person name="Hsu J.L."/>
            <person name="Lin Y.F."/>
            <person name="Huang M.D."/>
            <person name="Li C.Y."/>
            <person name="Huang L."/>
            <person name="Wang Z.W."/>
            <person name="Zhao X."/>
            <person name="Zhong W.Y."/>
            <person name="Peng D.H."/>
            <person name="Ahmad S."/>
            <person name="Lan S."/>
            <person name="Zhang J.S."/>
            <person name="Tsai W.C."/>
            <person name="Van de Peer Y."/>
            <person name="Liu Z.J."/>
        </authorList>
    </citation>
    <scope>NUCLEOTIDE SEQUENCE</scope>
    <source>
        <strain evidence="2">CP</strain>
    </source>
</reference>
<comment type="caution">
    <text evidence="2">The sequence shown here is derived from an EMBL/GenBank/DDBJ whole genome shotgun (WGS) entry which is preliminary data.</text>
</comment>
<evidence type="ECO:0000313" key="2">
    <source>
        <dbReference type="EMBL" id="KAK1324139.1"/>
    </source>
</evidence>
<name>A0AAV9FEI1_ACOCL</name>